<evidence type="ECO:0000313" key="4">
    <source>
        <dbReference type="Proteomes" id="UP000553957"/>
    </source>
</evidence>
<feature type="compositionally biased region" description="Pro residues" evidence="1">
    <location>
        <begin position="1"/>
        <end position="12"/>
    </location>
</feature>
<evidence type="ECO:0000259" key="2">
    <source>
        <dbReference type="Pfam" id="PF22649"/>
    </source>
</evidence>
<dbReference type="InterPro" id="IPR054574">
    <property type="entry name" value="Cgl0159_dom"/>
</dbReference>
<sequence length="515" mass="53421">MVVPVNNPPQTAPPTAGADDETVLVPTSPPPAQVGPDDVTVIAQAPAGPAVDPDEVTVIAQAPAQPADARQATDPDEVTVIAQAPWQQGAAETAVNAEEVTMNARAAAEQAADPAAHADEVPAGTHTAAEQAAAPTVGSGDVQAGPSHGRAVVPGAEVAGVVQAPWQVGEVGEVTVEAQVPVGGERVVGWHPATEGGRPRPVEQAAQQVVEAPGVLWGSGVRERVGELTEIRVRWPERVAEAWQRRRTRELVGADGRLLIVAADHPARGALGVRDDRFAMGSRPGLIERLVTALERPGVDGVLATPDVLEDLLLLGALEGKVVIGSMNRGGLQGAAFELDDRFTAYGCADDLATRRLDGGKMLTRIDLDDPGTVATLEASAKAVTELAEHKLMAMVEPFWSTRTDGRVTNVLDADSVIKSVHIAAGLGATSAYTWLKLPVVDELERVMDATTLPTLLLGGDPTVAPEETYARWGKALTLPAVRGLVVGRALLFPPDGDVAYAVDQAAALVHGGAV</sequence>
<feature type="domain" description="Cgl0159-like" evidence="2">
    <location>
        <begin position="256"/>
        <end position="507"/>
    </location>
</feature>
<dbReference type="SUPFAM" id="SSF51569">
    <property type="entry name" value="Aldolase"/>
    <property type="match status" value="1"/>
</dbReference>
<gene>
    <name evidence="3" type="ORF">HNR71_002923</name>
</gene>
<feature type="region of interest" description="Disordered" evidence="1">
    <location>
        <begin position="1"/>
        <end position="37"/>
    </location>
</feature>
<comment type="caution">
    <text evidence="3">The sequence shown here is derived from an EMBL/GenBank/DDBJ whole genome shotgun (WGS) entry which is preliminary data.</text>
</comment>
<protein>
    <recommendedName>
        <fullName evidence="2">Cgl0159-like domain-containing protein</fullName>
    </recommendedName>
</protein>
<dbReference type="EMBL" id="JACHKF010000001">
    <property type="protein sequence ID" value="MBB6567286.1"/>
    <property type="molecule type" value="Genomic_DNA"/>
</dbReference>
<dbReference type="InterPro" id="IPR013785">
    <property type="entry name" value="Aldolase_TIM"/>
</dbReference>
<dbReference type="AlphaFoldDB" id="A0A841SGS5"/>
<organism evidence="3 4">
    <name type="scientific">Kribbella sandramycini</name>
    <dbReference type="NCBI Taxonomy" id="60450"/>
    <lineage>
        <taxon>Bacteria</taxon>
        <taxon>Bacillati</taxon>
        <taxon>Actinomycetota</taxon>
        <taxon>Actinomycetes</taxon>
        <taxon>Propionibacteriales</taxon>
        <taxon>Kribbellaceae</taxon>
        <taxon>Kribbella</taxon>
    </lineage>
</organism>
<name>A0A841SGS5_9ACTN</name>
<feature type="compositionally biased region" description="Low complexity" evidence="1">
    <location>
        <begin position="105"/>
        <end position="136"/>
    </location>
</feature>
<evidence type="ECO:0000313" key="3">
    <source>
        <dbReference type="EMBL" id="MBB6567286.1"/>
    </source>
</evidence>
<reference evidence="3 4" key="1">
    <citation type="submission" date="2020-08" db="EMBL/GenBank/DDBJ databases">
        <title>Sequencing the genomes of 1000 actinobacteria strains.</title>
        <authorList>
            <person name="Klenk H.-P."/>
        </authorList>
    </citation>
    <scope>NUCLEOTIDE SEQUENCE [LARGE SCALE GENOMIC DNA]</scope>
    <source>
        <strain evidence="3 4">DSM 15626</strain>
    </source>
</reference>
<feature type="region of interest" description="Disordered" evidence="1">
    <location>
        <begin position="105"/>
        <end position="150"/>
    </location>
</feature>
<dbReference type="Proteomes" id="UP000553957">
    <property type="component" value="Unassembled WGS sequence"/>
</dbReference>
<dbReference type="Pfam" id="PF22649">
    <property type="entry name" value="Cgl0159"/>
    <property type="match status" value="1"/>
</dbReference>
<accession>A0A841SGS5</accession>
<proteinExistence type="predicted"/>
<dbReference type="Gene3D" id="3.20.20.70">
    <property type="entry name" value="Aldolase class I"/>
    <property type="match status" value="1"/>
</dbReference>
<evidence type="ECO:0000256" key="1">
    <source>
        <dbReference type="SAM" id="MobiDB-lite"/>
    </source>
</evidence>